<feature type="region of interest" description="Disordered" evidence="1">
    <location>
        <begin position="85"/>
        <end position="124"/>
    </location>
</feature>
<sequence>MDSPLNFYSPYSTFQEIKRPAERSSSVAVNTCLTVDHLWLIKTDILKGKGSLSAKRLPQCILLQLMTATLERLLLLLEYRPWQRQGEDNASPRIIQSGEHQLEESADQNDWESHRERDVNEQVSGDVRRHAGLALPCQLFTGN</sequence>
<evidence type="ECO:0000313" key="2">
    <source>
        <dbReference type="EMBL" id="MPC31300.1"/>
    </source>
</evidence>
<dbReference type="EMBL" id="VSRR010002407">
    <property type="protein sequence ID" value="MPC31300.1"/>
    <property type="molecule type" value="Genomic_DNA"/>
</dbReference>
<evidence type="ECO:0000313" key="3">
    <source>
        <dbReference type="Proteomes" id="UP000324222"/>
    </source>
</evidence>
<gene>
    <name evidence="2" type="ORF">E2C01_024587</name>
</gene>
<protein>
    <submittedName>
        <fullName evidence="2">Uncharacterized protein</fullName>
    </submittedName>
</protein>
<organism evidence="2 3">
    <name type="scientific">Portunus trituberculatus</name>
    <name type="common">Swimming crab</name>
    <name type="synonym">Neptunus trituberculatus</name>
    <dbReference type="NCBI Taxonomy" id="210409"/>
    <lineage>
        <taxon>Eukaryota</taxon>
        <taxon>Metazoa</taxon>
        <taxon>Ecdysozoa</taxon>
        <taxon>Arthropoda</taxon>
        <taxon>Crustacea</taxon>
        <taxon>Multicrustacea</taxon>
        <taxon>Malacostraca</taxon>
        <taxon>Eumalacostraca</taxon>
        <taxon>Eucarida</taxon>
        <taxon>Decapoda</taxon>
        <taxon>Pleocyemata</taxon>
        <taxon>Brachyura</taxon>
        <taxon>Eubrachyura</taxon>
        <taxon>Portunoidea</taxon>
        <taxon>Portunidae</taxon>
        <taxon>Portuninae</taxon>
        <taxon>Portunus</taxon>
    </lineage>
</organism>
<feature type="compositionally biased region" description="Basic and acidic residues" evidence="1">
    <location>
        <begin position="111"/>
        <end position="120"/>
    </location>
</feature>
<dbReference type="Proteomes" id="UP000324222">
    <property type="component" value="Unassembled WGS sequence"/>
</dbReference>
<proteinExistence type="predicted"/>
<name>A0A5B7EAP8_PORTR</name>
<reference evidence="2 3" key="1">
    <citation type="submission" date="2019-05" db="EMBL/GenBank/DDBJ databases">
        <title>Another draft genome of Portunus trituberculatus and its Hox gene families provides insights of decapod evolution.</title>
        <authorList>
            <person name="Jeong J.-H."/>
            <person name="Song I."/>
            <person name="Kim S."/>
            <person name="Choi T."/>
            <person name="Kim D."/>
            <person name="Ryu S."/>
            <person name="Kim W."/>
        </authorList>
    </citation>
    <scope>NUCLEOTIDE SEQUENCE [LARGE SCALE GENOMIC DNA]</scope>
    <source>
        <tissue evidence="2">Muscle</tissue>
    </source>
</reference>
<dbReference type="AlphaFoldDB" id="A0A5B7EAP8"/>
<keyword evidence="3" id="KW-1185">Reference proteome</keyword>
<accession>A0A5B7EAP8</accession>
<evidence type="ECO:0000256" key="1">
    <source>
        <dbReference type="SAM" id="MobiDB-lite"/>
    </source>
</evidence>
<comment type="caution">
    <text evidence="2">The sequence shown here is derived from an EMBL/GenBank/DDBJ whole genome shotgun (WGS) entry which is preliminary data.</text>
</comment>